<feature type="compositionally biased region" description="Low complexity" evidence="1">
    <location>
        <begin position="525"/>
        <end position="538"/>
    </location>
</feature>
<evidence type="ECO:0000313" key="2">
    <source>
        <dbReference type="EMBL" id="KZS91920.1"/>
    </source>
</evidence>
<dbReference type="AlphaFoldDB" id="A0A164SYJ8"/>
<feature type="compositionally biased region" description="Polar residues" evidence="1">
    <location>
        <begin position="568"/>
        <end position="580"/>
    </location>
</feature>
<feature type="compositionally biased region" description="Low complexity" evidence="1">
    <location>
        <begin position="353"/>
        <end position="377"/>
    </location>
</feature>
<feature type="compositionally biased region" description="Acidic residues" evidence="1">
    <location>
        <begin position="455"/>
        <end position="467"/>
    </location>
</feature>
<feature type="region of interest" description="Disordered" evidence="1">
    <location>
        <begin position="196"/>
        <end position="241"/>
    </location>
</feature>
<feature type="compositionally biased region" description="Low complexity" evidence="1">
    <location>
        <begin position="50"/>
        <end position="65"/>
    </location>
</feature>
<dbReference type="EMBL" id="KV419412">
    <property type="protein sequence ID" value="KZS91920.1"/>
    <property type="molecule type" value="Genomic_DNA"/>
</dbReference>
<gene>
    <name evidence="2" type="ORF">SISNIDRAFT_456101</name>
</gene>
<evidence type="ECO:0000256" key="1">
    <source>
        <dbReference type="SAM" id="MobiDB-lite"/>
    </source>
</evidence>
<name>A0A164SYJ8_9AGAM</name>
<sequence length="849" mass="89702">MREIRPGVMNPSTRASAPSVDAYPPSIQSSSSDEDAGSFKSCVVEPPSLPSSTASTASPSSNASTAGDVLLIDFESARSRAVPIAVRGGDEERSSVRDSRMTLGSDLDPFSSINSIASLSLRMSTLSTLDTEGTGIGTGGMRISGTSFLDTITDSVRSTSTRGSDREGDGDGDEIDLEQVFEASILPSSPLRLSFTTSASIPPHDLPPTTAPSDHPPSSNTSNQYLYSSPRSPQKLPSRRTIPTEWRAHSIDVPKSVYDPSTPGLEGFAEVEEGVVIRDGSVGRGGVKLSLDIGVELEDVHSSIRGLSHLGVERGADGDEDAEREGEGEGEWIDVGQNLSVRDVRYGIGEGRGSSIRSGRSGRSVRSGRSGRSGRVSTKSYSVDLSLLTSSPGFAPHSPSDVATAGHSHPPDHAQARTKGRKLGGVVFEYDDGGLKRSRSLWDAGSSRRSMISEGEGEGAEESEDEKEMERMRNLDVFGSEPPAALYKVSLKSPTQSKYSYPTRKSSLGKATGSGTSAALKGVKTHSTPSSPRKSSSAKAHEQRPTHPYAYAHNYAYATPSSAEADESNTPPASPSNAGSHNRRMDGGPLVSPVTPDDDNEYPNITPASTTFEDSVLVISSDHSDHHPHAQSIFFIEGTDGLSVPLPAGNGAKGADTLSLLSFASVSVSSLSTITTQVVPSQPSPHELRRLRAKKLSNFFGVDTPHLPPPSPLPPPPPPPPPPAPSAALPTIDPTINSPANPTRPSLDTITPIPDSTGRQSRKLQKSTTRSSTDRPPTPGRSRSRADSHTATASDEGHPRTSGSRPRTAGRPRAGTKSRVFVEAGRGVVVDQEDEMGMQEVMAVLRRLR</sequence>
<dbReference type="Proteomes" id="UP000076722">
    <property type="component" value="Unassembled WGS sequence"/>
</dbReference>
<evidence type="ECO:0000313" key="3">
    <source>
        <dbReference type="Proteomes" id="UP000076722"/>
    </source>
</evidence>
<protein>
    <submittedName>
        <fullName evidence="2">Uncharacterized protein</fullName>
    </submittedName>
</protein>
<feature type="compositionally biased region" description="Pro residues" evidence="1">
    <location>
        <begin position="706"/>
        <end position="725"/>
    </location>
</feature>
<accession>A0A164SYJ8</accession>
<organism evidence="2 3">
    <name type="scientific">Sistotremastrum niveocremeum HHB9708</name>
    <dbReference type="NCBI Taxonomy" id="1314777"/>
    <lineage>
        <taxon>Eukaryota</taxon>
        <taxon>Fungi</taxon>
        <taxon>Dikarya</taxon>
        <taxon>Basidiomycota</taxon>
        <taxon>Agaricomycotina</taxon>
        <taxon>Agaricomycetes</taxon>
        <taxon>Sistotremastrales</taxon>
        <taxon>Sistotremastraceae</taxon>
        <taxon>Sertulicium</taxon>
        <taxon>Sertulicium niveocremeum</taxon>
    </lineage>
</organism>
<feature type="region of interest" description="Disordered" evidence="1">
    <location>
        <begin position="350"/>
        <end position="380"/>
    </location>
</feature>
<feature type="compositionally biased region" description="Low complexity" evidence="1">
    <location>
        <begin position="546"/>
        <end position="560"/>
    </location>
</feature>
<feature type="region of interest" description="Disordered" evidence="1">
    <location>
        <begin position="1"/>
        <end position="65"/>
    </location>
</feature>
<feature type="region of interest" description="Disordered" evidence="1">
    <location>
        <begin position="440"/>
        <end position="608"/>
    </location>
</feature>
<feature type="region of interest" description="Disordered" evidence="1">
    <location>
        <begin position="700"/>
        <end position="819"/>
    </location>
</feature>
<feature type="compositionally biased region" description="Polar residues" evidence="1">
    <location>
        <begin position="216"/>
        <end position="232"/>
    </location>
</feature>
<feature type="compositionally biased region" description="Polar residues" evidence="1">
    <location>
        <begin position="734"/>
        <end position="749"/>
    </location>
</feature>
<feature type="region of interest" description="Disordered" evidence="1">
    <location>
        <begin position="312"/>
        <end position="331"/>
    </location>
</feature>
<feature type="compositionally biased region" description="Acidic residues" evidence="1">
    <location>
        <begin position="318"/>
        <end position="331"/>
    </location>
</feature>
<feature type="region of interest" description="Disordered" evidence="1">
    <location>
        <begin position="392"/>
        <end position="419"/>
    </location>
</feature>
<keyword evidence="3" id="KW-1185">Reference proteome</keyword>
<reference evidence="2 3" key="1">
    <citation type="journal article" date="2016" name="Mol. Biol. Evol.">
        <title>Comparative Genomics of Early-Diverging Mushroom-Forming Fungi Provides Insights into the Origins of Lignocellulose Decay Capabilities.</title>
        <authorList>
            <person name="Nagy L.G."/>
            <person name="Riley R."/>
            <person name="Tritt A."/>
            <person name="Adam C."/>
            <person name="Daum C."/>
            <person name="Floudas D."/>
            <person name="Sun H."/>
            <person name="Yadav J.S."/>
            <person name="Pangilinan J."/>
            <person name="Larsson K.H."/>
            <person name="Matsuura K."/>
            <person name="Barry K."/>
            <person name="Labutti K."/>
            <person name="Kuo R."/>
            <person name="Ohm R.A."/>
            <person name="Bhattacharya S.S."/>
            <person name="Shirouzu T."/>
            <person name="Yoshinaga Y."/>
            <person name="Martin F.M."/>
            <person name="Grigoriev I.V."/>
            <person name="Hibbett D.S."/>
        </authorList>
    </citation>
    <scope>NUCLEOTIDE SEQUENCE [LARGE SCALE GENOMIC DNA]</scope>
    <source>
        <strain evidence="2 3">HHB9708</strain>
    </source>
</reference>
<feature type="compositionally biased region" description="Polar residues" evidence="1">
    <location>
        <begin position="492"/>
        <end position="506"/>
    </location>
</feature>
<proteinExistence type="predicted"/>